<sequence>MKILLSALYLCCVLSFSVTAQTPTLTQAWESDTTLTTPESVLYDAKNNVLYVSCINGKSVPENKESFVAKVGLDGKIQQRIMTPGLNAIKGMGIIGNKLYTASFFAINEIDLATGKVVNNYTVPDAKMLNDITIDEKNKTLYVTDMRANSVWKLKDGQLEKILEGGLLKNPNGLFYDNGKLLIGNGEGILYSYDTKTKDLSKFAEGMGTEKSGIDGIESDGKKGYFVSEWRGRIWHVTPEGKPSLLLDTIDKPMNTADFAYVANKKMLFVPTFLKNKVVAYKVN</sequence>
<organism evidence="2 3">
    <name type="scientific">Emticicia agri</name>
    <dbReference type="NCBI Taxonomy" id="2492393"/>
    <lineage>
        <taxon>Bacteria</taxon>
        <taxon>Pseudomonadati</taxon>
        <taxon>Bacteroidota</taxon>
        <taxon>Cytophagia</taxon>
        <taxon>Cytophagales</taxon>
        <taxon>Leadbetterellaceae</taxon>
        <taxon>Emticicia</taxon>
    </lineage>
</organism>
<protein>
    <submittedName>
        <fullName evidence="2">Uncharacterized protein</fullName>
    </submittedName>
</protein>
<dbReference type="RefSeq" id="WP_130023517.1">
    <property type="nucleotide sequence ID" value="NZ_SEWF01000047.1"/>
</dbReference>
<keyword evidence="3" id="KW-1185">Reference proteome</keyword>
<dbReference type="OrthoDB" id="7675395at2"/>
<comment type="caution">
    <text evidence="2">The sequence shown here is derived from an EMBL/GenBank/DDBJ whole genome shotgun (WGS) entry which is preliminary data.</text>
</comment>
<reference evidence="2 3" key="1">
    <citation type="submission" date="2019-02" db="EMBL/GenBank/DDBJ databases">
        <title>Bacterial novel species Emticicia sp. 17J42-9 isolated from soil.</title>
        <authorList>
            <person name="Jung H.-Y."/>
        </authorList>
    </citation>
    <scope>NUCLEOTIDE SEQUENCE [LARGE SCALE GENOMIC DNA]</scope>
    <source>
        <strain evidence="2 3">17J42-9</strain>
    </source>
</reference>
<dbReference type="InterPro" id="IPR011042">
    <property type="entry name" value="6-blade_b-propeller_TolB-like"/>
</dbReference>
<gene>
    <name evidence="2" type="ORF">EWM59_22545</name>
</gene>
<feature type="signal peptide" evidence="1">
    <location>
        <begin position="1"/>
        <end position="20"/>
    </location>
</feature>
<accession>A0A4V1ZCP3</accession>
<dbReference type="Gene3D" id="2.120.10.30">
    <property type="entry name" value="TolB, C-terminal domain"/>
    <property type="match status" value="1"/>
</dbReference>
<evidence type="ECO:0000313" key="3">
    <source>
        <dbReference type="Proteomes" id="UP000293162"/>
    </source>
</evidence>
<dbReference type="AlphaFoldDB" id="A0A4V1ZCP3"/>
<evidence type="ECO:0000256" key="1">
    <source>
        <dbReference type="SAM" id="SignalP"/>
    </source>
</evidence>
<name>A0A4V1ZCP3_9BACT</name>
<evidence type="ECO:0000313" key="2">
    <source>
        <dbReference type="EMBL" id="RYU93360.1"/>
    </source>
</evidence>
<dbReference type="SUPFAM" id="SSF63829">
    <property type="entry name" value="Calcium-dependent phosphotriesterase"/>
    <property type="match status" value="1"/>
</dbReference>
<dbReference type="Proteomes" id="UP000293162">
    <property type="component" value="Unassembled WGS sequence"/>
</dbReference>
<feature type="chain" id="PRO_5020769111" evidence="1">
    <location>
        <begin position="21"/>
        <end position="284"/>
    </location>
</feature>
<proteinExistence type="predicted"/>
<keyword evidence="1" id="KW-0732">Signal</keyword>
<dbReference type="EMBL" id="SEWF01000047">
    <property type="protein sequence ID" value="RYU93360.1"/>
    <property type="molecule type" value="Genomic_DNA"/>
</dbReference>